<name>A0ABP6TGA3_9ACTN</name>
<comment type="caution">
    <text evidence="2">The sequence shown here is derived from an EMBL/GenBank/DDBJ whole genome shotgun (WGS) entry which is preliminary data.</text>
</comment>
<dbReference type="Proteomes" id="UP001501455">
    <property type="component" value="Unassembled WGS sequence"/>
</dbReference>
<organism evidence="2 3">
    <name type="scientific">Streptomyces prasinosporus</name>
    <dbReference type="NCBI Taxonomy" id="68256"/>
    <lineage>
        <taxon>Bacteria</taxon>
        <taxon>Bacillati</taxon>
        <taxon>Actinomycetota</taxon>
        <taxon>Actinomycetes</taxon>
        <taxon>Kitasatosporales</taxon>
        <taxon>Streptomycetaceae</taxon>
        <taxon>Streptomyces</taxon>
        <taxon>Streptomyces albogriseolus group</taxon>
    </lineage>
</organism>
<reference evidence="3" key="1">
    <citation type="journal article" date="2019" name="Int. J. Syst. Evol. Microbiol.">
        <title>The Global Catalogue of Microorganisms (GCM) 10K type strain sequencing project: providing services to taxonomists for standard genome sequencing and annotation.</title>
        <authorList>
            <consortium name="The Broad Institute Genomics Platform"/>
            <consortium name="The Broad Institute Genome Sequencing Center for Infectious Disease"/>
            <person name="Wu L."/>
            <person name="Ma J."/>
        </authorList>
    </citation>
    <scope>NUCLEOTIDE SEQUENCE [LARGE SCALE GENOMIC DNA]</scope>
    <source>
        <strain evidence="3">JCM 4816</strain>
    </source>
</reference>
<dbReference type="EMBL" id="BAAAXF010000014">
    <property type="protein sequence ID" value="GAA3493763.1"/>
    <property type="molecule type" value="Genomic_DNA"/>
</dbReference>
<proteinExistence type="predicted"/>
<evidence type="ECO:0000313" key="2">
    <source>
        <dbReference type="EMBL" id="GAA3493763.1"/>
    </source>
</evidence>
<gene>
    <name evidence="2" type="ORF">GCM10019016_008620</name>
</gene>
<evidence type="ECO:0000256" key="1">
    <source>
        <dbReference type="SAM" id="MobiDB-lite"/>
    </source>
</evidence>
<evidence type="ECO:0000313" key="3">
    <source>
        <dbReference type="Proteomes" id="UP001501455"/>
    </source>
</evidence>
<sequence length="99" mass="10291">MVLYRPVGSGAGRSRNYARPFWGGPTQTGEPGPNGGEKASQVSHHRLTCHRRVSLDLWLATMNSGLSFGRLSIGSSARALGLADPGPGRACTTAAPSSV</sequence>
<keyword evidence="3" id="KW-1185">Reference proteome</keyword>
<protein>
    <submittedName>
        <fullName evidence="2">Uncharacterized protein</fullName>
    </submittedName>
</protein>
<feature type="region of interest" description="Disordered" evidence="1">
    <location>
        <begin position="1"/>
        <end position="45"/>
    </location>
</feature>
<accession>A0ABP6TGA3</accession>